<gene>
    <name evidence="4" type="ORF">Tco_1113987</name>
</gene>
<feature type="compositionally biased region" description="Polar residues" evidence="1">
    <location>
        <begin position="231"/>
        <end position="240"/>
    </location>
</feature>
<keyword evidence="2" id="KW-1133">Transmembrane helix</keyword>
<reference evidence="4" key="2">
    <citation type="submission" date="2022-01" db="EMBL/GenBank/DDBJ databases">
        <authorList>
            <person name="Yamashiro T."/>
            <person name="Shiraishi A."/>
            <person name="Satake H."/>
            <person name="Nakayama K."/>
        </authorList>
    </citation>
    <scope>NUCLEOTIDE SEQUENCE</scope>
</reference>
<comment type="caution">
    <text evidence="4">The sequence shown here is derived from an EMBL/GenBank/DDBJ whole genome shotgun (WGS) entry which is preliminary data.</text>
</comment>
<evidence type="ECO:0000256" key="3">
    <source>
        <dbReference type="SAM" id="SignalP"/>
    </source>
</evidence>
<evidence type="ECO:0000313" key="4">
    <source>
        <dbReference type="EMBL" id="GJU03649.1"/>
    </source>
</evidence>
<keyword evidence="2" id="KW-0812">Transmembrane</keyword>
<feature type="signal peptide" evidence="3">
    <location>
        <begin position="1"/>
        <end position="16"/>
    </location>
</feature>
<feature type="chain" id="PRO_5046809216" evidence="3">
    <location>
        <begin position="17"/>
        <end position="318"/>
    </location>
</feature>
<name>A0ABQ5IU06_9ASTR</name>
<keyword evidence="5" id="KW-1185">Reference proteome</keyword>
<keyword evidence="3" id="KW-0732">Signal</keyword>
<evidence type="ECO:0000256" key="1">
    <source>
        <dbReference type="SAM" id="MobiDB-lite"/>
    </source>
</evidence>
<feature type="transmembrane region" description="Helical" evidence="2">
    <location>
        <begin position="127"/>
        <end position="154"/>
    </location>
</feature>
<reference evidence="4" key="1">
    <citation type="journal article" date="2022" name="Int. J. Mol. Sci.">
        <title>Draft Genome of Tanacetum Coccineum: Genomic Comparison of Closely Related Tanacetum-Family Plants.</title>
        <authorList>
            <person name="Yamashiro T."/>
            <person name="Shiraishi A."/>
            <person name="Nakayama K."/>
            <person name="Satake H."/>
        </authorList>
    </citation>
    <scope>NUCLEOTIDE SEQUENCE</scope>
</reference>
<dbReference type="EMBL" id="BQNB010021175">
    <property type="protein sequence ID" value="GJU03649.1"/>
    <property type="molecule type" value="Genomic_DNA"/>
</dbReference>
<evidence type="ECO:0000256" key="2">
    <source>
        <dbReference type="SAM" id="Phobius"/>
    </source>
</evidence>
<protein>
    <submittedName>
        <fullName evidence="4">Uncharacterized protein</fullName>
    </submittedName>
</protein>
<proteinExistence type="predicted"/>
<keyword evidence="2" id="KW-0472">Membrane</keyword>
<dbReference type="Proteomes" id="UP001151760">
    <property type="component" value="Unassembled WGS sequence"/>
</dbReference>
<sequence>MTKSLFLFGIAKIGASQSFCFSSWNADSWSSPQIYFLFFWCPYRVFEKSLGKYLHPLTSVGDSLNLSQFISKLINKVLRLTGAASALNRFGILLVELEEGQVHFLHRGRLHIPTVFSWGDSISPDGFLPFTLLFLVIIVAVVIVVTVIMVVVVVGEGSSIIKLSFVIIGSLHRIAGANEFTGQASSVRVQVEISLCVLVQFLWENNDSVRSNQRMRPTAPSVPLKLKGASYENSPQSQILKGSNSGDGGNTGDGGKTVGGAIGARGGGIGDSLLVALYACMTFIYGSSWKGEMASEAKRYLVKSSEGSKEVFPGEAGK</sequence>
<accession>A0ABQ5IU06</accession>
<organism evidence="4 5">
    <name type="scientific">Tanacetum coccineum</name>
    <dbReference type="NCBI Taxonomy" id="301880"/>
    <lineage>
        <taxon>Eukaryota</taxon>
        <taxon>Viridiplantae</taxon>
        <taxon>Streptophyta</taxon>
        <taxon>Embryophyta</taxon>
        <taxon>Tracheophyta</taxon>
        <taxon>Spermatophyta</taxon>
        <taxon>Magnoliopsida</taxon>
        <taxon>eudicotyledons</taxon>
        <taxon>Gunneridae</taxon>
        <taxon>Pentapetalae</taxon>
        <taxon>asterids</taxon>
        <taxon>campanulids</taxon>
        <taxon>Asterales</taxon>
        <taxon>Asteraceae</taxon>
        <taxon>Asteroideae</taxon>
        <taxon>Anthemideae</taxon>
        <taxon>Anthemidinae</taxon>
        <taxon>Tanacetum</taxon>
    </lineage>
</organism>
<feature type="region of interest" description="Disordered" evidence="1">
    <location>
        <begin position="231"/>
        <end position="252"/>
    </location>
</feature>
<evidence type="ECO:0000313" key="5">
    <source>
        <dbReference type="Proteomes" id="UP001151760"/>
    </source>
</evidence>